<evidence type="ECO:0000259" key="4">
    <source>
        <dbReference type="PROSITE" id="PS51063"/>
    </source>
</evidence>
<keyword evidence="6" id="KW-1185">Reference proteome</keyword>
<dbReference type="Pfam" id="PF13545">
    <property type="entry name" value="HTH_Crp_2"/>
    <property type="match status" value="1"/>
</dbReference>
<gene>
    <name evidence="5" type="ORF">HNO88_003415</name>
</gene>
<dbReference type="SMART" id="SM00419">
    <property type="entry name" value="HTH_CRP"/>
    <property type="match status" value="1"/>
</dbReference>
<dbReference type="InterPro" id="IPR036388">
    <property type="entry name" value="WH-like_DNA-bd_sf"/>
</dbReference>
<name>A0A7W7NYC1_9SPHN</name>
<evidence type="ECO:0000256" key="3">
    <source>
        <dbReference type="ARBA" id="ARBA00023163"/>
    </source>
</evidence>
<keyword evidence="2" id="KW-0238">DNA-binding</keyword>
<dbReference type="Proteomes" id="UP000555448">
    <property type="component" value="Unassembled WGS sequence"/>
</dbReference>
<evidence type="ECO:0000313" key="5">
    <source>
        <dbReference type="EMBL" id="MBB4860077.1"/>
    </source>
</evidence>
<protein>
    <submittedName>
        <fullName evidence="5">CRP-like cAMP-binding protein</fullName>
    </submittedName>
</protein>
<dbReference type="InterPro" id="IPR036390">
    <property type="entry name" value="WH_DNA-bd_sf"/>
</dbReference>
<evidence type="ECO:0000256" key="2">
    <source>
        <dbReference type="ARBA" id="ARBA00023125"/>
    </source>
</evidence>
<dbReference type="Pfam" id="PF00027">
    <property type="entry name" value="cNMP_binding"/>
    <property type="match status" value="1"/>
</dbReference>
<evidence type="ECO:0000256" key="1">
    <source>
        <dbReference type="ARBA" id="ARBA00023015"/>
    </source>
</evidence>
<dbReference type="InterPro" id="IPR000595">
    <property type="entry name" value="cNMP-bd_dom"/>
</dbReference>
<accession>A0A7W7NYC1</accession>
<keyword evidence="3" id="KW-0804">Transcription</keyword>
<dbReference type="Gene3D" id="1.10.10.10">
    <property type="entry name" value="Winged helix-like DNA-binding domain superfamily/Winged helix DNA-binding domain"/>
    <property type="match status" value="1"/>
</dbReference>
<sequence>MLERHILKLQARAPVLAEYEQALGELISETRDYAADQIVVPAYVEQVHSTLLLEGFMCRYKDLADGRRQITQVHVPGDFVDLHSFTLKYLDQDVMTLTPVKVALFPHEGLRQVTERYPALARIYWFNTNLDAAIHREWELSLGRRKARARIAMLLSELQVRLGIVGLGDDAGFDFPLTQVEIGECTGLTNVHVNRTVRELREAGVAELRRGRADILDKAALWREAEFDPRYLYLQKRER</sequence>
<dbReference type="CDD" id="cd00038">
    <property type="entry name" value="CAP_ED"/>
    <property type="match status" value="1"/>
</dbReference>
<dbReference type="SUPFAM" id="SSF46785">
    <property type="entry name" value="Winged helix' DNA-binding domain"/>
    <property type="match status" value="1"/>
</dbReference>
<feature type="domain" description="HTH crp-type" evidence="4">
    <location>
        <begin position="145"/>
        <end position="219"/>
    </location>
</feature>
<keyword evidence="1" id="KW-0805">Transcription regulation</keyword>
<dbReference type="EMBL" id="JACHLR010000016">
    <property type="protein sequence ID" value="MBB4860077.1"/>
    <property type="molecule type" value="Genomic_DNA"/>
</dbReference>
<evidence type="ECO:0000313" key="6">
    <source>
        <dbReference type="Proteomes" id="UP000555448"/>
    </source>
</evidence>
<reference evidence="5 6" key="1">
    <citation type="submission" date="2020-08" db="EMBL/GenBank/DDBJ databases">
        <title>Functional genomics of gut bacteria from endangered species of beetles.</title>
        <authorList>
            <person name="Carlos-Shanley C."/>
        </authorList>
    </citation>
    <scope>NUCLEOTIDE SEQUENCE [LARGE SCALE GENOMIC DNA]</scope>
    <source>
        <strain evidence="5 6">S00245</strain>
    </source>
</reference>
<organism evidence="5 6">
    <name type="scientific">Novosphingobium chloroacetimidivorans</name>
    <dbReference type="NCBI Taxonomy" id="1428314"/>
    <lineage>
        <taxon>Bacteria</taxon>
        <taxon>Pseudomonadati</taxon>
        <taxon>Pseudomonadota</taxon>
        <taxon>Alphaproteobacteria</taxon>
        <taxon>Sphingomonadales</taxon>
        <taxon>Sphingomonadaceae</taxon>
        <taxon>Novosphingobium</taxon>
    </lineage>
</organism>
<dbReference type="InterPro" id="IPR018490">
    <property type="entry name" value="cNMP-bd_dom_sf"/>
</dbReference>
<dbReference type="InterPro" id="IPR014710">
    <property type="entry name" value="RmlC-like_jellyroll"/>
</dbReference>
<comment type="caution">
    <text evidence="5">The sequence shown here is derived from an EMBL/GenBank/DDBJ whole genome shotgun (WGS) entry which is preliminary data.</text>
</comment>
<dbReference type="GO" id="GO:0006355">
    <property type="term" value="P:regulation of DNA-templated transcription"/>
    <property type="evidence" value="ECO:0007669"/>
    <property type="project" value="InterPro"/>
</dbReference>
<dbReference type="GO" id="GO:0003677">
    <property type="term" value="F:DNA binding"/>
    <property type="evidence" value="ECO:0007669"/>
    <property type="project" value="UniProtKB-KW"/>
</dbReference>
<dbReference type="InterPro" id="IPR012318">
    <property type="entry name" value="HTH_CRP"/>
</dbReference>
<dbReference type="RefSeq" id="WP_184248157.1">
    <property type="nucleotide sequence ID" value="NZ_JACHLR010000016.1"/>
</dbReference>
<dbReference type="Gene3D" id="2.60.120.10">
    <property type="entry name" value="Jelly Rolls"/>
    <property type="match status" value="1"/>
</dbReference>
<dbReference type="PROSITE" id="PS51063">
    <property type="entry name" value="HTH_CRP_2"/>
    <property type="match status" value="1"/>
</dbReference>
<dbReference type="AlphaFoldDB" id="A0A7W7NYC1"/>
<proteinExistence type="predicted"/>
<dbReference type="SUPFAM" id="SSF51206">
    <property type="entry name" value="cAMP-binding domain-like"/>
    <property type="match status" value="1"/>
</dbReference>